<dbReference type="RefSeq" id="WP_161826694.1">
    <property type="nucleotide sequence ID" value="NZ_WVIC01000044.1"/>
</dbReference>
<gene>
    <name evidence="10" type="ORF">GS597_17240</name>
</gene>
<comment type="catalytic activity">
    <reaction evidence="8 9">
        <text>D-gluconate + ATP = 6-phospho-D-gluconate + ADP + H(+)</text>
        <dbReference type="Rhea" id="RHEA:19433"/>
        <dbReference type="ChEBI" id="CHEBI:15378"/>
        <dbReference type="ChEBI" id="CHEBI:18391"/>
        <dbReference type="ChEBI" id="CHEBI:30616"/>
        <dbReference type="ChEBI" id="CHEBI:58759"/>
        <dbReference type="ChEBI" id="CHEBI:456216"/>
        <dbReference type="EC" id="2.7.1.12"/>
    </reaction>
</comment>
<evidence type="ECO:0000256" key="1">
    <source>
        <dbReference type="ARBA" id="ARBA00004761"/>
    </source>
</evidence>
<dbReference type="CDD" id="cd02021">
    <property type="entry name" value="GntK"/>
    <property type="match status" value="1"/>
</dbReference>
<dbReference type="GO" id="GO:0046316">
    <property type="term" value="F:gluconokinase activity"/>
    <property type="evidence" value="ECO:0007669"/>
    <property type="project" value="UniProtKB-EC"/>
</dbReference>
<evidence type="ECO:0000256" key="9">
    <source>
        <dbReference type="RuleBase" id="RU363066"/>
    </source>
</evidence>
<evidence type="ECO:0000313" key="11">
    <source>
        <dbReference type="Proteomes" id="UP000607397"/>
    </source>
</evidence>
<dbReference type="PANTHER" id="PTHR43442:SF3">
    <property type="entry name" value="GLUCONOKINASE-RELATED"/>
    <property type="match status" value="1"/>
</dbReference>
<dbReference type="SUPFAM" id="SSF52540">
    <property type="entry name" value="P-loop containing nucleoside triphosphate hydrolases"/>
    <property type="match status" value="1"/>
</dbReference>
<dbReference type="GO" id="GO:0005975">
    <property type="term" value="P:carbohydrate metabolic process"/>
    <property type="evidence" value="ECO:0007669"/>
    <property type="project" value="InterPro"/>
</dbReference>
<evidence type="ECO:0000256" key="5">
    <source>
        <dbReference type="ARBA" id="ARBA00022741"/>
    </source>
</evidence>
<dbReference type="AlphaFoldDB" id="A0A8K1ZZK8"/>
<evidence type="ECO:0000256" key="7">
    <source>
        <dbReference type="ARBA" id="ARBA00022840"/>
    </source>
</evidence>
<organism evidence="10 11">
    <name type="scientific">Petrachloros mirabilis ULC683</name>
    <dbReference type="NCBI Taxonomy" id="2781853"/>
    <lineage>
        <taxon>Bacteria</taxon>
        <taxon>Bacillati</taxon>
        <taxon>Cyanobacteriota</taxon>
        <taxon>Cyanophyceae</taxon>
        <taxon>Synechococcales</taxon>
        <taxon>Petrachlorosaceae</taxon>
        <taxon>Petrachloros</taxon>
        <taxon>Petrachloros mirabilis</taxon>
    </lineage>
</organism>
<dbReference type="EC" id="2.7.1.12" evidence="3 9"/>
<dbReference type="Proteomes" id="UP000607397">
    <property type="component" value="Unassembled WGS sequence"/>
</dbReference>
<dbReference type="GO" id="GO:0005524">
    <property type="term" value="F:ATP binding"/>
    <property type="evidence" value="ECO:0007669"/>
    <property type="project" value="UniProtKB-KW"/>
</dbReference>
<comment type="similarity">
    <text evidence="2 9">Belongs to the gluconokinase GntK/GntV family.</text>
</comment>
<dbReference type="GO" id="GO:0005737">
    <property type="term" value="C:cytoplasm"/>
    <property type="evidence" value="ECO:0007669"/>
    <property type="project" value="TreeGrafter"/>
</dbReference>
<dbReference type="InterPro" id="IPR027417">
    <property type="entry name" value="P-loop_NTPase"/>
</dbReference>
<dbReference type="InterPro" id="IPR006001">
    <property type="entry name" value="Therm_gnt_kin"/>
</dbReference>
<dbReference type="EMBL" id="WVIC01000044">
    <property type="protein sequence ID" value="NCJ08220.1"/>
    <property type="molecule type" value="Genomic_DNA"/>
</dbReference>
<evidence type="ECO:0000256" key="6">
    <source>
        <dbReference type="ARBA" id="ARBA00022777"/>
    </source>
</evidence>
<name>A0A8K1ZZK8_9CYAN</name>
<keyword evidence="7 9" id="KW-0067">ATP-binding</keyword>
<dbReference type="NCBIfam" id="TIGR01313">
    <property type="entry name" value="therm_gnt_kin"/>
    <property type="match status" value="1"/>
</dbReference>
<dbReference type="Gene3D" id="3.40.50.300">
    <property type="entry name" value="P-loop containing nucleotide triphosphate hydrolases"/>
    <property type="match status" value="1"/>
</dbReference>
<evidence type="ECO:0000256" key="4">
    <source>
        <dbReference type="ARBA" id="ARBA00022679"/>
    </source>
</evidence>
<comment type="caution">
    <text evidence="10">The sequence shown here is derived from an EMBL/GenBank/DDBJ whole genome shotgun (WGS) entry which is preliminary data.</text>
</comment>
<protein>
    <recommendedName>
        <fullName evidence="3 9">Gluconokinase</fullName>
        <ecNumber evidence="3 9">2.7.1.12</ecNumber>
    </recommendedName>
</protein>
<dbReference type="Pfam" id="PF01202">
    <property type="entry name" value="SKI"/>
    <property type="match status" value="1"/>
</dbReference>
<dbReference type="PANTHER" id="PTHR43442">
    <property type="entry name" value="GLUCONOKINASE-RELATED"/>
    <property type="match status" value="1"/>
</dbReference>
<proteinExistence type="inferred from homology"/>
<evidence type="ECO:0000256" key="2">
    <source>
        <dbReference type="ARBA" id="ARBA00008420"/>
    </source>
</evidence>
<keyword evidence="6 9" id="KW-0418">Kinase</keyword>
<keyword evidence="4 9" id="KW-0808">Transferase</keyword>
<dbReference type="InterPro" id="IPR031322">
    <property type="entry name" value="Shikimate/glucono_kinase"/>
</dbReference>
<keyword evidence="5 9" id="KW-0547">Nucleotide-binding</keyword>
<keyword evidence="11" id="KW-1185">Reference proteome</keyword>
<sequence length="174" mass="19423">MIIIVMGVSGSGKTTLGKQLALCLNWEFQDADGFHAPAQIAKMRQGIPLTDADRAPWLQRLRVSIEQWQAAQCSVVLACSALKARYRHQIDPNEQCQWVYLQGSFELFQHRLAQRLDHYMPASLLQSQFESLEEPQNAIVVGAALPIAVLVQQVKAQLDLDIPAISLEENSLES</sequence>
<accession>A0A8K1ZZK8</accession>
<comment type="pathway">
    <text evidence="1">Carbohydrate acid metabolism.</text>
</comment>
<evidence type="ECO:0000256" key="3">
    <source>
        <dbReference type="ARBA" id="ARBA00012054"/>
    </source>
</evidence>
<reference evidence="10" key="1">
    <citation type="submission" date="2019-12" db="EMBL/GenBank/DDBJ databases">
        <title>High-Quality draft genome sequences of three cyanobacteria isolated from the limestone walls of the Old Cathedral of Coimbra.</title>
        <authorList>
            <person name="Tiago I."/>
            <person name="Soares F."/>
            <person name="Portugal A."/>
        </authorList>
    </citation>
    <scope>NUCLEOTIDE SEQUENCE [LARGE SCALE GENOMIC DNA]</scope>
    <source>
        <strain evidence="10">C</strain>
    </source>
</reference>
<evidence type="ECO:0000256" key="8">
    <source>
        <dbReference type="ARBA" id="ARBA00048090"/>
    </source>
</evidence>
<evidence type="ECO:0000313" key="10">
    <source>
        <dbReference type="EMBL" id="NCJ08220.1"/>
    </source>
</evidence>